<feature type="compositionally biased region" description="Basic and acidic residues" evidence="1">
    <location>
        <begin position="272"/>
        <end position="286"/>
    </location>
</feature>
<dbReference type="Proteomes" id="UP001642464">
    <property type="component" value="Unassembled WGS sequence"/>
</dbReference>
<feature type="region of interest" description="Disordered" evidence="1">
    <location>
        <begin position="36"/>
        <end position="129"/>
    </location>
</feature>
<name>A0ABP0I3S8_9DINO</name>
<feature type="compositionally biased region" description="Basic and acidic residues" evidence="1">
    <location>
        <begin position="339"/>
        <end position="365"/>
    </location>
</feature>
<accession>A0ABP0I3S8</accession>
<sequence>MAPAATLDDRELRLQKLLSSAGYCGVRELRSKLEAKVEAKAEAEPLSKPKASPGRQPRQFSSRPPRPESARKPQTLEAPPMPKDEAREEVDCSPTPVVDAGALQAPLHSPGLLDDEPPEAPMEGRTQELILERADEAATVTMEAACDSLGLLDDEPPEAPMEGRTQELINALRDEATERMEEPTPPALPRSPMIKGSVLTAFYDSEEEEVPEAPVEGKSQEETQLEEELSGGLLSCSFSSFGDTWGGPAMPKAPEEIVMEIPEKATSPHLPQPEKPHPEEPSRDLLPEPPYMPPEVFEEPLLSPIMEPPKLEGTDEAQPVDPPIKETKEATSTSGCEGGEGHRSGKAKMERPTIRQGARKEDRMAQIEPPMAVVGHGQGVALSRNRPTGRATSKGQRKSFNAKQPASIKSRVPEPVRPRCTCGCGFCPSCRRRLDEENMRQAIERSLQTFLGDSQETLPMTRSEESSQRQPRPGSRGRSAVAAPGRRREDAQSCPRSAPTLPTRSGTRRTVSQVPSSERLRQHTRASQARIVAGRSRSLERALMSRLEAAIES</sequence>
<gene>
    <name evidence="2" type="ORF">SCF082_LOCUS5138</name>
</gene>
<comment type="caution">
    <text evidence="2">The sequence shown here is derived from an EMBL/GenBank/DDBJ whole genome shotgun (WGS) entry which is preliminary data.</text>
</comment>
<reference evidence="2 3" key="1">
    <citation type="submission" date="2024-02" db="EMBL/GenBank/DDBJ databases">
        <authorList>
            <person name="Chen Y."/>
            <person name="Shah S."/>
            <person name="Dougan E. K."/>
            <person name="Thang M."/>
            <person name="Chan C."/>
        </authorList>
    </citation>
    <scope>NUCLEOTIDE SEQUENCE [LARGE SCALE GENOMIC DNA]</scope>
</reference>
<feature type="region of interest" description="Disordered" evidence="1">
    <location>
        <begin position="206"/>
        <end position="230"/>
    </location>
</feature>
<feature type="region of interest" description="Disordered" evidence="1">
    <location>
        <begin position="176"/>
        <end position="195"/>
    </location>
</feature>
<proteinExistence type="predicted"/>
<feature type="compositionally biased region" description="Basic and acidic residues" evidence="1">
    <location>
        <begin position="36"/>
        <end position="47"/>
    </location>
</feature>
<feature type="compositionally biased region" description="Polar residues" evidence="1">
    <location>
        <begin position="390"/>
        <end position="404"/>
    </location>
</feature>
<evidence type="ECO:0000313" key="2">
    <source>
        <dbReference type="EMBL" id="CAK8997229.1"/>
    </source>
</evidence>
<feature type="region of interest" description="Disordered" evidence="1">
    <location>
        <begin position="262"/>
        <end position="415"/>
    </location>
</feature>
<organism evidence="2 3">
    <name type="scientific">Durusdinium trenchii</name>
    <dbReference type="NCBI Taxonomy" id="1381693"/>
    <lineage>
        <taxon>Eukaryota</taxon>
        <taxon>Sar</taxon>
        <taxon>Alveolata</taxon>
        <taxon>Dinophyceae</taxon>
        <taxon>Suessiales</taxon>
        <taxon>Symbiodiniaceae</taxon>
        <taxon>Durusdinium</taxon>
    </lineage>
</organism>
<feature type="region of interest" description="Disordered" evidence="1">
    <location>
        <begin position="448"/>
        <end position="536"/>
    </location>
</feature>
<protein>
    <submittedName>
        <fullName evidence="2">Asp_Arg_Hydrox domain-containing protein</fullName>
    </submittedName>
</protein>
<feature type="compositionally biased region" description="Low complexity" evidence="1">
    <location>
        <begin position="52"/>
        <end position="63"/>
    </location>
</feature>
<evidence type="ECO:0000313" key="3">
    <source>
        <dbReference type="Proteomes" id="UP001642464"/>
    </source>
</evidence>
<dbReference type="EMBL" id="CAXAMM010002736">
    <property type="protein sequence ID" value="CAK8997229.1"/>
    <property type="molecule type" value="Genomic_DNA"/>
</dbReference>
<keyword evidence="3" id="KW-1185">Reference proteome</keyword>
<feature type="compositionally biased region" description="Polar residues" evidence="1">
    <location>
        <begin position="500"/>
        <end position="516"/>
    </location>
</feature>
<feature type="compositionally biased region" description="Polar residues" evidence="1">
    <location>
        <begin position="448"/>
        <end position="460"/>
    </location>
</feature>
<evidence type="ECO:0000256" key="1">
    <source>
        <dbReference type="SAM" id="MobiDB-lite"/>
    </source>
</evidence>